<feature type="transmembrane region" description="Helical" evidence="1">
    <location>
        <begin position="6"/>
        <end position="27"/>
    </location>
</feature>
<dbReference type="EMBL" id="SLWS01000001">
    <property type="protein sequence ID" value="TCO64940.1"/>
    <property type="molecule type" value="Genomic_DNA"/>
</dbReference>
<dbReference type="AlphaFoldDB" id="A0A4V2S8S2"/>
<comment type="caution">
    <text evidence="2">The sequence shown here is derived from an EMBL/GenBank/DDBJ whole genome shotgun (WGS) entry which is preliminary data.</text>
</comment>
<protein>
    <submittedName>
        <fullName evidence="2">Uncharacterized protein</fullName>
    </submittedName>
</protein>
<keyword evidence="3" id="KW-1185">Reference proteome</keyword>
<dbReference type="OrthoDB" id="2102650at201174"/>
<dbReference type="Proteomes" id="UP000295680">
    <property type="component" value="Unassembled WGS sequence"/>
</dbReference>
<accession>A0A4V2S8S2</accession>
<sequence length="79" mass="8842">MDWDLVWGIFVSAATVGFGTLEITSLVTEHPGQGERATLSATLRKWLGIQPPAPRRWWARALFAGLLGWFGLHILTPWL</sequence>
<organism evidence="2 3">
    <name type="scientific">Actinocrispum wychmicini</name>
    <dbReference type="NCBI Taxonomy" id="1213861"/>
    <lineage>
        <taxon>Bacteria</taxon>
        <taxon>Bacillati</taxon>
        <taxon>Actinomycetota</taxon>
        <taxon>Actinomycetes</taxon>
        <taxon>Pseudonocardiales</taxon>
        <taxon>Pseudonocardiaceae</taxon>
        <taxon>Actinocrispum</taxon>
    </lineage>
</organism>
<feature type="transmembrane region" description="Helical" evidence="1">
    <location>
        <begin position="57"/>
        <end position="76"/>
    </location>
</feature>
<proteinExistence type="predicted"/>
<name>A0A4V2S8S2_9PSEU</name>
<reference evidence="2 3" key="1">
    <citation type="submission" date="2019-03" db="EMBL/GenBank/DDBJ databases">
        <title>Genomic Encyclopedia of Type Strains, Phase IV (KMG-IV): sequencing the most valuable type-strain genomes for metagenomic binning, comparative biology and taxonomic classification.</title>
        <authorList>
            <person name="Goeker M."/>
        </authorList>
    </citation>
    <scope>NUCLEOTIDE SEQUENCE [LARGE SCALE GENOMIC DNA]</scope>
    <source>
        <strain evidence="2 3">DSM 45934</strain>
    </source>
</reference>
<keyword evidence="1" id="KW-0812">Transmembrane</keyword>
<keyword evidence="1" id="KW-1133">Transmembrane helix</keyword>
<evidence type="ECO:0000256" key="1">
    <source>
        <dbReference type="SAM" id="Phobius"/>
    </source>
</evidence>
<gene>
    <name evidence="2" type="ORF">EV192_101724</name>
</gene>
<dbReference type="RefSeq" id="WP_132111009.1">
    <property type="nucleotide sequence ID" value="NZ_SLWS01000001.1"/>
</dbReference>
<evidence type="ECO:0000313" key="2">
    <source>
        <dbReference type="EMBL" id="TCO64940.1"/>
    </source>
</evidence>
<evidence type="ECO:0000313" key="3">
    <source>
        <dbReference type="Proteomes" id="UP000295680"/>
    </source>
</evidence>
<keyword evidence="1" id="KW-0472">Membrane</keyword>